<sequence>MEFRYLHKNNSPKLILFMSGWGCDELPFLKIKANEYDVLMCYDYRDLSQVQELREEIKSYKECHLIAWSLGVFVSSHLFKEDKNLFRSQLAINGSLSPIDEEQGIPPAIFQGTIDGLNEKGRDKFFMRMCGGRSGYADFAQQLPQRQVEDQKEELICLQNMILSQPITWDIFDKVLLSSRDIIFPFNNLEKAWENKANKQILDLPHFCFYHWDKWDEILKS</sequence>
<dbReference type="InterPro" id="IPR029058">
    <property type="entry name" value="AB_hydrolase_fold"/>
</dbReference>
<dbReference type="RefSeq" id="WP_130305662.1">
    <property type="nucleotide sequence ID" value="NZ_SHKN01000001.1"/>
</dbReference>
<proteinExistence type="predicted"/>
<gene>
    <name evidence="1" type="ORF">EV201_0350</name>
</gene>
<dbReference type="SUPFAM" id="SSF53474">
    <property type="entry name" value="alpha/beta-Hydrolases"/>
    <property type="match status" value="1"/>
</dbReference>
<evidence type="ECO:0000313" key="1">
    <source>
        <dbReference type="EMBL" id="RZT95725.1"/>
    </source>
</evidence>
<keyword evidence="2" id="KW-1185">Reference proteome</keyword>
<name>A0A4V2FSV2_9BACT</name>
<reference evidence="1 2" key="1">
    <citation type="submission" date="2019-02" db="EMBL/GenBank/DDBJ databases">
        <title>Genomic Encyclopedia of Type Strains, Phase IV (KMG-IV): sequencing the most valuable type-strain genomes for metagenomic binning, comparative biology and taxonomic classification.</title>
        <authorList>
            <person name="Goeker M."/>
        </authorList>
    </citation>
    <scope>NUCLEOTIDE SEQUENCE [LARGE SCALE GENOMIC DNA]</scope>
    <source>
        <strain evidence="1 2">DSM 28825</strain>
    </source>
</reference>
<dbReference type="OrthoDB" id="7688089at2"/>
<protein>
    <submittedName>
        <fullName evidence="1">Biotin synthesis protein BioG</fullName>
    </submittedName>
</protein>
<evidence type="ECO:0000313" key="2">
    <source>
        <dbReference type="Proteomes" id="UP000293562"/>
    </source>
</evidence>
<dbReference type="EMBL" id="SHKN01000001">
    <property type="protein sequence ID" value="RZT95725.1"/>
    <property type="molecule type" value="Genomic_DNA"/>
</dbReference>
<dbReference type="InterPro" id="IPR007398">
    <property type="entry name" value="BioG"/>
</dbReference>
<dbReference type="Proteomes" id="UP000293562">
    <property type="component" value="Unassembled WGS sequence"/>
</dbReference>
<dbReference type="AlphaFoldDB" id="A0A4V2FSV2"/>
<accession>A0A4V2FSV2</accession>
<dbReference type="Pfam" id="PF04301">
    <property type="entry name" value="BioG"/>
    <property type="match status" value="1"/>
</dbReference>
<organism evidence="1 2">
    <name type="scientific">Ancylomarina subtilis</name>
    <dbReference type="NCBI Taxonomy" id="1639035"/>
    <lineage>
        <taxon>Bacteria</taxon>
        <taxon>Pseudomonadati</taxon>
        <taxon>Bacteroidota</taxon>
        <taxon>Bacteroidia</taxon>
        <taxon>Marinilabiliales</taxon>
        <taxon>Marinifilaceae</taxon>
        <taxon>Ancylomarina</taxon>
    </lineage>
</organism>
<comment type="caution">
    <text evidence="1">The sequence shown here is derived from an EMBL/GenBank/DDBJ whole genome shotgun (WGS) entry which is preliminary data.</text>
</comment>